<name>A0ABW5H7D4_9PSEU</name>
<comment type="similarity">
    <text evidence="1">Belongs to the non-flavoprotein flavin reductase family.</text>
</comment>
<evidence type="ECO:0000313" key="4">
    <source>
        <dbReference type="EMBL" id="MFD2469058.1"/>
    </source>
</evidence>
<evidence type="ECO:0000313" key="5">
    <source>
        <dbReference type="Proteomes" id="UP001597483"/>
    </source>
</evidence>
<dbReference type="Gene3D" id="3.30.450.40">
    <property type="match status" value="1"/>
</dbReference>
<dbReference type="InterPro" id="IPR014757">
    <property type="entry name" value="Tscrpt_reg_IclR_C"/>
</dbReference>
<dbReference type="SUPFAM" id="SSF50475">
    <property type="entry name" value="FMN-binding split barrel"/>
    <property type="match status" value="1"/>
</dbReference>
<dbReference type="InterPro" id="IPR029016">
    <property type="entry name" value="GAF-like_dom_sf"/>
</dbReference>
<reference evidence="5" key="1">
    <citation type="journal article" date="2019" name="Int. J. Syst. Evol. Microbiol.">
        <title>The Global Catalogue of Microorganisms (GCM) 10K type strain sequencing project: providing services to taxonomists for standard genome sequencing and annotation.</title>
        <authorList>
            <consortium name="The Broad Institute Genomics Platform"/>
            <consortium name="The Broad Institute Genome Sequencing Center for Infectious Disease"/>
            <person name="Wu L."/>
            <person name="Ma J."/>
        </authorList>
    </citation>
    <scope>NUCLEOTIDE SEQUENCE [LARGE SCALE GENOMIC DNA]</scope>
    <source>
        <strain evidence="5">CGMCC 4.7641</strain>
    </source>
</reference>
<feature type="domain" description="IclR-ED" evidence="3">
    <location>
        <begin position="164"/>
        <end position="388"/>
    </location>
</feature>
<organism evidence="4 5">
    <name type="scientific">Amycolatopsis silviterrae</name>
    <dbReference type="NCBI Taxonomy" id="1656914"/>
    <lineage>
        <taxon>Bacteria</taxon>
        <taxon>Bacillati</taxon>
        <taxon>Actinomycetota</taxon>
        <taxon>Actinomycetes</taxon>
        <taxon>Pseudonocardiales</taxon>
        <taxon>Pseudonocardiaceae</taxon>
        <taxon>Amycolatopsis</taxon>
    </lineage>
</organism>
<dbReference type="PROSITE" id="PS51078">
    <property type="entry name" value="ICLR_ED"/>
    <property type="match status" value="1"/>
</dbReference>
<gene>
    <name evidence="4" type="ORF">ACFSVL_16845</name>
</gene>
<dbReference type="PANTHER" id="PTHR30466:SF11">
    <property type="entry name" value="FLAVIN-DEPENDENT MONOOXYGENASE, REDUCTASE SUBUNIT HSAB"/>
    <property type="match status" value="1"/>
</dbReference>
<dbReference type="InterPro" id="IPR050268">
    <property type="entry name" value="NADH-dep_flavin_reductase"/>
</dbReference>
<accession>A0ABW5H7D4</accession>
<dbReference type="RefSeq" id="WP_378305148.1">
    <property type="nucleotide sequence ID" value="NZ_JBHUKS010000011.1"/>
</dbReference>
<dbReference type="Pfam" id="PF01613">
    <property type="entry name" value="Flavin_Reduct"/>
    <property type="match status" value="1"/>
</dbReference>
<proteinExistence type="inferred from homology"/>
<sequence>MADSSDPRHFRRVLGNFPTGVVVVTAIDASGQPAGMAVGSFTSVSLDPALVAFLPDKSSTSFPRIKEAGRFCVNVLTHEQETVCRTFATRGADKFASLDWRPAPTGSPILDGVLAWIDCDLESVTEAGDHYIVLGRVRALEASETDLPLVFFQGGYGRFHSASLTAPIEPGLAGQLRLVDLARPGMERTADRFGVECNAATVAGDEIVLLAGAGIRPHHGQPPTRVGQRIPLVPPLGSIYLAWEQDDVVDSRLTAAGATAAQRETFRTVLARVRQRRWSVGLGNALHSQVESELARVFGAGSTAGPDRRAGLRDLIRTLDGLYEPEDLIPGQSYDVRNVQVPVFDETGSAAISLSVYGLPETSSTEEVRAYREALQEVADEVMRRIGAKTPVATG</sequence>
<evidence type="ECO:0000259" key="3">
    <source>
        <dbReference type="PROSITE" id="PS51078"/>
    </source>
</evidence>
<evidence type="ECO:0000256" key="2">
    <source>
        <dbReference type="ARBA" id="ARBA00023002"/>
    </source>
</evidence>
<comment type="caution">
    <text evidence="4">The sequence shown here is derived from an EMBL/GenBank/DDBJ whole genome shotgun (WGS) entry which is preliminary data.</text>
</comment>
<dbReference type="SUPFAM" id="SSF55781">
    <property type="entry name" value="GAF domain-like"/>
    <property type="match status" value="1"/>
</dbReference>
<dbReference type="EMBL" id="JBHUKS010000011">
    <property type="protein sequence ID" value="MFD2469058.1"/>
    <property type="molecule type" value="Genomic_DNA"/>
</dbReference>
<keyword evidence="2" id="KW-0560">Oxidoreductase</keyword>
<dbReference type="Proteomes" id="UP001597483">
    <property type="component" value="Unassembled WGS sequence"/>
</dbReference>
<keyword evidence="5" id="KW-1185">Reference proteome</keyword>
<dbReference type="PANTHER" id="PTHR30466">
    <property type="entry name" value="FLAVIN REDUCTASE"/>
    <property type="match status" value="1"/>
</dbReference>
<evidence type="ECO:0000256" key="1">
    <source>
        <dbReference type="ARBA" id="ARBA00008898"/>
    </source>
</evidence>
<protein>
    <submittedName>
        <fullName evidence="4">Flavin reductase</fullName>
    </submittedName>
</protein>
<dbReference type="SMART" id="SM00903">
    <property type="entry name" value="Flavin_Reduct"/>
    <property type="match status" value="1"/>
</dbReference>
<dbReference type="Gene3D" id="2.30.110.10">
    <property type="entry name" value="Electron Transport, Fmn-binding Protein, Chain A"/>
    <property type="match status" value="1"/>
</dbReference>
<dbReference type="InterPro" id="IPR002563">
    <property type="entry name" value="Flavin_Rdtase-like_dom"/>
</dbReference>
<dbReference type="InterPro" id="IPR012349">
    <property type="entry name" value="Split_barrel_FMN-bd"/>
</dbReference>